<dbReference type="Proteomes" id="UP001489719">
    <property type="component" value="Unassembled WGS sequence"/>
</dbReference>
<dbReference type="EMBL" id="MU970038">
    <property type="protein sequence ID" value="KAK9325785.1"/>
    <property type="molecule type" value="Genomic_DNA"/>
</dbReference>
<evidence type="ECO:0000313" key="2">
    <source>
        <dbReference type="Proteomes" id="UP001489719"/>
    </source>
</evidence>
<evidence type="ECO:0000313" key="1">
    <source>
        <dbReference type="EMBL" id="KAK9325785.1"/>
    </source>
</evidence>
<reference evidence="2" key="1">
    <citation type="journal article" date="2024" name="Front. Bioeng. Biotechnol.">
        <title>Genome-scale model development and genomic sequencing of the oleaginous clade Lipomyces.</title>
        <authorList>
            <person name="Czajka J.J."/>
            <person name="Han Y."/>
            <person name="Kim J."/>
            <person name="Mondo S.J."/>
            <person name="Hofstad B.A."/>
            <person name="Robles A."/>
            <person name="Haridas S."/>
            <person name="Riley R."/>
            <person name="LaButti K."/>
            <person name="Pangilinan J."/>
            <person name="Andreopoulos W."/>
            <person name="Lipzen A."/>
            <person name="Yan J."/>
            <person name="Wang M."/>
            <person name="Ng V."/>
            <person name="Grigoriev I.V."/>
            <person name="Spatafora J.W."/>
            <person name="Magnuson J.K."/>
            <person name="Baker S.E."/>
            <person name="Pomraning K.R."/>
        </authorList>
    </citation>
    <scope>NUCLEOTIDE SEQUENCE [LARGE SCALE GENOMIC DNA]</scope>
    <source>
        <strain evidence="2">CBS 10300</strain>
    </source>
</reference>
<organism evidence="1 2">
    <name type="scientific">Lipomyces orientalis</name>
    <dbReference type="NCBI Taxonomy" id="1233043"/>
    <lineage>
        <taxon>Eukaryota</taxon>
        <taxon>Fungi</taxon>
        <taxon>Dikarya</taxon>
        <taxon>Ascomycota</taxon>
        <taxon>Saccharomycotina</taxon>
        <taxon>Lipomycetes</taxon>
        <taxon>Lipomycetales</taxon>
        <taxon>Lipomycetaceae</taxon>
        <taxon>Lipomyces</taxon>
    </lineage>
</organism>
<name>A0ACC3TYF1_9ASCO</name>
<proteinExistence type="predicted"/>
<accession>A0ACC3TYF1</accession>
<gene>
    <name evidence="1" type="ORF">V1517DRAFT_313469</name>
</gene>
<protein>
    <submittedName>
        <fullName evidence="1">Cdc14 phosphatase binding protein N-terminus-domain-containing protein</fullName>
    </submittedName>
</protein>
<keyword evidence="2" id="KW-1185">Reference proteome</keyword>
<comment type="caution">
    <text evidence="1">The sequence shown here is derived from an EMBL/GenBank/DDBJ whole genome shotgun (WGS) entry which is preliminary data.</text>
</comment>
<sequence length="528" mass="56923">MTSNSAQFVRLQVYVGHNATAGYNYTGLFDSPASLQATPPLLTGSPLPNYGSPYKSPSGKKFIHITKPSTSIRQLKEEIISRHERIYREPLDIDSIRDELECDLDDDYSVSQIFNDRSIVRVFANSSEIEASPRNAPMRTPSSLQPELPLAEEKQEQNSSQTLKNMSKIAPDRNDTGRGTDVILLSPSKTPKLARKSSSVSSLRSSTSPESHKVKRARLDKAKTSSSPELMVLDSQGQLVSGAEDSQPSPSRTAVRSRATEKSKEREPNGEPIITQKSIIPDSQVPAVQRPPIKPSVAAMAKPTIPIVATKIAELADPMNFATKDSSNGIMSQHSAASERVSVSSKHLLGKLSSNLSGNTSDSESSGSSDTESTNSEYVEDQTVISADGSQGSATKRESVSVEKPALLPAIVKLPLLEKRVPSFRSLSELAKLGVPDVRESTTGIRAIQSQITNDQKRGDVKVIKAESDSDTDDSSDSDSGSGSDSDEDKSDDESGIPVNRRASGVLSQKGDGKKKRYSSGFRALFKS</sequence>